<organism evidence="2 3">
    <name type="scientific">Arenicella chitinivorans</name>
    <dbReference type="NCBI Taxonomy" id="1329800"/>
    <lineage>
        <taxon>Bacteria</taxon>
        <taxon>Pseudomonadati</taxon>
        <taxon>Pseudomonadota</taxon>
        <taxon>Gammaproteobacteria</taxon>
        <taxon>Arenicellales</taxon>
        <taxon>Arenicellaceae</taxon>
        <taxon>Arenicella</taxon>
    </lineage>
</organism>
<evidence type="ECO:0000313" key="2">
    <source>
        <dbReference type="EMBL" id="GHA21105.1"/>
    </source>
</evidence>
<dbReference type="Proteomes" id="UP000614811">
    <property type="component" value="Unassembled WGS sequence"/>
</dbReference>
<evidence type="ECO:0000256" key="1">
    <source>
        <dbReference type="SAM" id="MobiDB-lite"/>
    </source>
</evidence>
<proteinExistence type="predicted"/>
<evidence type="ECO:0008006" key="4">
    <source>
        <dbReference type="Google" id="ProtNLM"/>
    </source>
</evidence>
<protein>
    <recommendedName>
        <fullName evidence="4">Glutamine amidotransferase</fullName>
    </recommendedName>
</protein>
<reference evidence="2" key="1">
    <citation type="journal article" date="2014" name="Int. J. Syst. Evol. Microbiol.">
        <title>Complete genome sequence of Corynebacterium casei LMG S-19264T (=DSM 44701T), isolated from a smear-ripened cheese.</title>
        <authorList>
            <consortium name="US DOE Joint Genome Institute (JGI-PGF)"/>
            <person name="Walter F."/>
            <person name="Albersmeier A."/>
            <person name="Kalinowski J."/>
            <person name="Ruckert C."/>
        </authorList>
    </citation>
    <scope>NUCLEOTIDE SEQUENCE</scope>
    <source>
        <strain evidence="2">KCTC 12711</strain>
    </source>
</reference>
<dbReference type="EMBL" id="BMXA01000009">
    <property type="protein sequence ID" value="GHA21105.1"/>
    <property type="molecule type" value="Genomic_DNA"/>
</dbReference>
<reference evidence="2" key="2">
    <citation type="submission" date="2020-09" db="EMBL/GenBank/DDBJ databases">
        <authorList>
            <person name="Sun Q."/>
            <person name="Kim S."/>
        </authorList>
    </citation>
    <scope>NUCLEOTIDE SEQUENCE</scope>
    <source>
        <strain evidence="2">KCTC 12711</strain>
    </source>
</reference>
<accession>A0A918S2W1</accession>
<evidence type="ECO:0000313" key="3">
    <source>
        <dbReference type="Proteomes" id="UP000614811"/>
    </source>
</evidence>
<dbReference type="InterPro" id="IPR011697">
    <property type="entry name" value="Peptidase_C26"/>
</dbReference>
<feature type="region of interest" description="Disordered" evidence="1">
    <location>
        <begin position="48"/>
        <end position="67"/>
    </location>
</feature>
<comment type="caution">
    <text evidence="2">The sequence shown here is derived from an EMBL/GenBank/DDBJ whole genome shotgun (WGS) entry which is preliminary data.</text>
</comment>
<name>A0A918S2W1_9GAMM</name>
<dbReference type="PROSITE" id="PS51273">
    <property type="entry name" value="GATASE_TYPE_1"/>
    <property type="match status" value="1"/>
</dbReference>
<feature type="region of interest" description="Disordered" evidence="1">
    <location>
        <begin position="1"/>
        <end position="23"/>
    </location>
</feature>
<gene>
    <name evidence="2" type="ORF">GCM10008090_33830</name>
</gene>
<keyword evidence="3" id="KW-1185">Reference proteome</keyword>
<dbReference type="InterPro" id="IPR029062">
    <property type="entry name" value="Class_I_gatase-like"/>
</dbReference>
<dbReference type="GO" id="GO:0016787">
    <property type="term" value="F:hydrolase activity"/>
    <property type="evidence" value="ECO:0007669"/>
    <property type="project" value="InterPro"/>
</dbReference>
<dbReference type="Gene3D" id="3.40.50.880">
    <property type="match status" value="1"/>
</dbReference>
<sequence>MRIERGKQNLQKMQARAGSYDHGPVVGISHRPGHGYDLHAVQSTMPNVIATSSPPDLQAPDRKASKDKKLTNEIVATKIKREMIAKKHIAQHLKKLDGIYIPGGQDIPNDVHQSREVRLQYEAELVRGARERGIPVLAICGGSRRLAQGYGVNEVDLSSPRLDMHNRSGTQTMAHGLSMPDPNTILGGNRITGKRQSQVDTINSTHSKVVETEPEPVRFPWSVPKLKGVDTVSSPDRVRFQFGSFVPEPSYSPLLSVTAIEPKHRTVEGFESTFGAPHIGVTSHPEAIAGGSSKAVKSASKDGTQWSKHVMRAFEQSTQTYQRRRLVNAQIMGQLPKFYKQDQQDLRALKLIRRKTKA</sequence>
<dbReference type="SUPFAM" id="SSF52317">
    <property type="entry name" value="Class I glutamine amidotransferase-like"/>
    <property type="match status" value="1"/>
</dbReference>
<dbReference type="AlphaFoldDB" id="A0A918S2W1"/>
<dbReference type="Pfam" id="PF07722">
    <property type="entry name" value="Peptidase_C26"/>
    <property type="match status" value="1"/>
</dbReference>